<sequence>MTSRILPLVTTLVICTVLSTVHGRLTVTAVHKDIHVVTTTVNLWTFFGNDSTICGAWSNNQECNATTAGAHPQDGVATTTGPLESDLRDVSNSRNSTGKIISNVTSAAMQPVGNSGTTTTTTANVQSRDNGNTTATVPIENVDSVDNSNTMVVTTQKLLTTDSGSTTIAPSAQLQSDRNVGSITNTSDEVRPTTVHSQMAQTTKGDISTQLSHTASRGQHENVEDDVIHLRPSETSTEPVSYLRVSAQKTTPTVPTTSYTSAYTSPVTTSTRDTDTSEPSSKPVIESPQNGDILSTRLPQQTEVIINTVQPTQTDGSSGPHLPPQTDDITSTLASTKIGGVADAVISTDGSSVQTTLRQKEARESGIPVSSVSSELAMESMPSQDTTPDTTRPRVRGEGIRDTVNLQLEEGATGAVLLPFSKLTRGASYSVRAVSIGAAITVLALVALGATFAMLLWYRRTHSRRYHPQHYHDDIKLVEISSVGSISSRSIVTVGTRKSQC</sequence>
<feature type="compositionally biased region" description="Low complexity" evidence="1">
    <location>
        <begin position="250"/>
        <end position="271"/>
    </location>
</feature>
<feature type="compositionally biased region" description="Polar residues" evidence="1">
    <location>
        <begin position="123"/>
        <end position="136"/>
    </location>
</feature>
<evidence type="ECO:0000256" key="1">
    <source>
        <dbReference type="SAM" id="MobiDB-lite"/>
    </source>
</evidence>
<feature type="region of interest" description="Disordered" evidence="1">
    <location>
        <begin position="109"/>
        <end position="137"/>
    </location>
</feature>
<organism evidence="4 5">
    <name type="scientific">Priapulus caudatus</name>
    <name type="common">Priapulid worm</name>
    <dbReference type="NCBI Taxonomy" id="37621"/>
    <lineage>
        <taxon>Eukaryota</taxon>
        <taxon>Metazoa</taxon>
        <taxon>Ecdysozoa</taxon>
        <taxon>Scalidophora</taxon>
        <taxon>Priapulida</taxon>
        <taxon>Priapulimorpha</taxon>
        <taxon>Priapulimorphida</taxon>
        <taxon>Priapulidae</taxon>
        <taxon>Priapulus</taxon>
    </lineage>
</organism>
<evidence type="ECO:0000313" key="5">
    <source>
        <dbReference type="RefSeq" id="XP_014681906.1"/>
    </source>
</evidence>
<dbReference type="RefSeq" id="XP_014681906.1">
    <property type="nucleotide sequence ID" value="XM_014826420.1"/>
</dbReference>
<feature type="signal peptide" evidence="3">
    <location>
        <begin position="1"/>
        <end position="23"/>
    </location>
</feature>
<feature type="region of interest" description="Disordered" evidence="1">
    <location>
        <begin position="356"/>
        <end position="396"/>
    </location>
</feature>
<keyword evidence="2" id="KW-0812">Transmembrane</keyword>
<name>A0ABM1FBT5_PRICU</name>
<evidence type="ECO:0000256" key="2">
    <source>
        <dbReference type="SAM" id="Phobius"/>
    </source>
</evidence>
<keyword evidence="2" id="KW-0472">Membrane</keyword>
<keyword evidence="2" id="KW-1133">Transmembrane helix</keyword>
<keyword evidence="3" id="KW-0732">Signal</keyword>
<dbReference type="Proteomes" id="UP000695022">
    <property type="component" value="Unplaced"/>
</dbReference>
<evidence type="ECO:0000313" key="4">
    <source>
        <dbReference type="Proteomes" id="UP000695022"/>
    </source>
</evidence>
<gene>
    <name evidence="5" type="primary">LOC106821550</name>
</gene>
<reference evidence="5" key="1">
    <citation type="submission" date="2025-08" db="UniProtKB">
        <authorList>
            <consortium name="RefSeq"/>
        </authorList>
    </citation>
    <scope>IDENTIFICATION</scope>
</reference>
<feature type="chain" id="PRO_5045193863" evidence="3">
    <location>
        <begin position="24"/>
        <end position="501"/>
    </location>
</feature>
<proteinExistence type="predicted"/>
<feature type="transmembrane region" description="Helical" evidence="2">
    <location>
        <begin position="433"/>
        <end position="458"/>
    </location>
</feature>
<evidence type="ECO:0000256" key="3">
    <source>
        <dbReference type="SAM" id="SignalP"/>
    </source>
</evidence>
<keyword evidence="4" id="KW-1185">Reference proteome</keyword>
<feature type="region of interest" description="Disordered" evidence="1">
    <location>
        <begin position="247"/>
        <end position="292"/>
    </location>
</feature>
<protein>
    <submittedName>
        <fullName evidence="5">Flocculation protein FLO11-like</fullName>
    </submittedName>
</protein>
<dbReference type="GeneID" id="106821550"/>
<accession>A0ABM1FBT5</accession>